<dbReference type="AlphaFoldDB" id="A0A176ZH74"/>
<dbReference type="EMBL" id="LSEF01000013">
    <property type="protein sequence ID" value="OAF19857.1"/>
    <property type="molecule type" value="Genomic_DNA"/>
</dbReference>
<dbReference type="CDD" id="cd06325">
    <property type="entry name" value="PBP1_ABC_unchar_transporter"/>
    <property type="match status" value="1"/>
</dbReference>
<dbReference type="PANTHER" id="PTHR35271">
    <property type="entry name" value="ABC TRANSPORTER, SUBSTRATE-BINDING LIPOPROTEIN-RELATED"/>
    <property type="match status" value="1"/>
</dbReference>
<dbReference type="InterPro" id="IPR007487">
    <property type="entry name" value="ABC_transpt-TYRBP-like"/>
</dbReference>
<organism evidence="1 2">
    <name type="scientific">Bradyrhizobium neotropicale</name>
    <dbReference type="NCBI Taxonomy" id="1497615"/>
    <lineage>
        <taxon>Bacteria</taxon>
        <taxon>Pseudomonadati</taxon>
        <taxon>Pseudomonadota</taxon>
        <taxon>Alphaproteobacteria</taxon>
        <taxon>Hyphomicrobiales</taxon>
        <taxon>Nitrobacteraceae</taxon>
        <taxon>Bradyrhizobium</taxon>
    </lineage>
</organism>
<reference evidence="1 2" key="1">
    <citation type="submission" date="2016-02" db="EMBL/GenBank/DDBJ databases">
        <title>Draft genome sequence of the strain BR 10247T Bradyrhizobium neotropicale isolated from nodules of Centrolobium paraense.</title>
        <authorList>
            <person name="Simoes-Araujo J.L."/>
            <person name="Barauna A.C."/>
            <person name="Silva K."/>
            <person name="Zilli J.E."/>
        </authorList>
    </citation>
    <scope>NUCLEOTIDE SEQUENCE [LARGE SCALE GENOMIC DNA]</scope>
    <source>
        <strain evidence="1 2">BR 10247</strain>
    </source>
</reference>
<sequence>MNRREFILLIGGGLAWPAIARAQDGTKLHRIFWVSTESEPDPFLDGFREGMRALGYVEGKTVAFETHYAPGNPQALRKIVSELQRGNIDLVVSSGPATRVMTAVTDIPVLFALSGDPVALGVVKSLAHPGTNFTGSTFLSLELAGKRVELLKDIYPKLRKLAVFSNTDHPGEPLEWRATLESCRNLGIEAAYVPFCGARDIENALTAAGKVDANALLVFPDVVTLVHRAKIAEFAIANRLPSMFGWSEYCDAGGLLSYGANQRTTYYRLATYADRILRGENPSDLPVMRPEKFELAVNLKTAKLLGIDLDVSSILFRANKVIS</sequence>
<evidence type="ECO:0000313" key="1">
    <source>
        <dbReference type="EMBL" id="OAF19857.1"/>
    </source>
</evidence>
<gene>
    <name evidence="1" type="ORF">AXW67_01455</name>
</gene>
<accession>A0A176ZH74</accession>
<dbReference type="PANTHER" id="PTHR35271:SF1">
    <property type="entry name" value="ABC TRANSPORTER, SUBSTRATE-BINDING LIPOPROTEIN"/>
    <property type="match status" value="1"/>
</dbReference>
<name>A0A176ZH74_9BRAD</name>
<comment type="caution">
    <text evidence="1">The sequence shown here is derived from an EMBL/GenBank/DDBJ whole genome shotgun (WGS) entry which is preliminary data.</text>
</comment>
<dbReference type="Proteomes" id="UP000077173">
    <property type="component" value="Unassembled WGS sequence"/>
</dbReference>
<keyword evidence="2" id="KW-1185">Reference proteome</keyword>
<proteinExistence type="predicted"/>
<dbReference type="Pfam" id="PF04392">
    <property type="entry name" value="ABC_sub_bind"/>
    <property type="match status" value="1"/>
</dbReference>
<dbReference type="Gene3D" id="3.40.50.2300">
    <property type="match status" value="2"/>
</dbReference>
<evidence type="ECO:0000313" key="2">
    <source>
        <dbReference type="Proteomes" id="UP000077173"/>
    </source>
</evidence>
<protein>
    <submittedName>
        <fullName evidence="1">ABC transporter substrate-binding protein</fullName>
    </submittedName>
</protein>